<dbReference type="CDD" id="cd17546">
    <property type="entry name" value="REC_hyHK_CKI1_RcsC-like"/>
    <property type="match status" value="1"/>
</dbReference>
<dbReference type="Pfam" id="PF01627">
    <property type="entry name" value="Hpt"/>
    <property type="match status" value="1"/>
</dbReference>
<evidence type="ECO:0000256" key="7">
    <source>
        <dbReference type="ARBA" id="ARBA00022679"/>
    </source>
</evidence>
<dbReference type="PROSITE" id="PS50113">
    <property type="entry name" value="PAC"/>
    <property type="match status" value="1"/>
</dbReference>
<evidence type="ECO:0000256" key="5">
    <source>
        <dbReference type="ARBA" id="ARBA00022519"/>
    </source>
</evidence>
<feature type="modified residue" description="4-aspartylphosphate" evidence="17">
    <location>
        <position position="1035"/>
    </location>
</feature>
<dbReference type="PROSITE" id="PS50109">
    <property type="entry name" value="HIS_KIN"/>
    <property type="match status" value="1"/>
</dbReference>
<dbReference type="SUPFAM" id="SSF47226">
    <property type="entry name" value="Histidine-containing phosphotransfer domain, HPT domain"/>
    <property type="match status" value="1"/>
</dbReference>
<keyword evidence="5" id="KW-0997">Cell inner membrane</keyword>
<dbReference type="CDD" id="cd16922">
    <property type="entry name" value="HATPase_EvgS-ArcB-TorS-like"/>
    <property type="match status" value="1"/>
</dbReference>
<dbReference type="EC" id="2.7.13.3" evidence="3"/>
<evidence type="ECO:0000256" key="13">
    <source>
        <dbReference type="ARBA" id="ARBA00022989"/>
    </source>
</evidence>
<keyword evidence="11 24" id="KW-0418">Kinase</keyword>
<feature type="domain" description="PAS" evidence="21">
    <location>
        <begin position="599"/>
        <end position="652"/>
    </location>
</feature>
<evidence type="ECO:0000256" key="3">
    <source>
        <dbReference type="ARBA" id="ARBA00012438"/>
    </source>
</evidence>
<dbReference type="Gene3D" id="3.30.450.20">
    <property type="entry name" value="PAS domain"/>
    <property type="match status" value="1"/>
</dbReference>
<keyword evidence="14" id="KW-0902">Two-component regulatory system</keyword>
<dbReference type="Pfam" id="PF02518">
    <property type="entry name" value="HATPase_c"/>
    <property type="match status" value="1"/>
</dbReference>
<dbReference type="EMBL" id="FNTJ01000001">
    <property type="protein sequence ID" value="SEB49278.1"/>
    <property type="molecule type" value="Genomic_DNA"/>
</dbReference>
<dbReference type="InterPro" id="IPR008207">
    <property type="entry name" value="Sig_transdc_His_kin_Hpt_dom"/>
</dbReference>
<evidence type="ECO:0000256" key="2">
    <source>
        <dbReference type="ARBA" id="ARBA00004429"/>
    </source>
</evidence>
<keyword evidence="4" id="KW-1003">Cell membrane</keyword>
<dbReference type="NCBIfam" id="TIGR00229">
    <property type="entry name" value="sensory_box"/>
    <property type="match status" value="1"/>
</dbReference>
<feature type="domain" description="PAC" evidence="22">
    <location>
        <begin position="673"/>
        <end position="725"/>
    </location>
</feature>
<dbReference type="InterPro" id="IPR036890">
    <property type="entry name" value="HATPase_C_sf"/>
</dbReference>
<dbReference type="GO" id="GO:0009927">
    <property type="term" value="F:histidine phosphotransfer kinase activity"/>
    <property type="evidence" value="ECO:0007669"/>
    <property type="project" value="TreeGrafter"/>
</dbReference>
<evidence type="ECO:0000256" key="17">
    <source>
        <dbReference type="PROSITE-ProRule" id="PRU00169"/>
    </source>
</evidence>
<dbReference type="SUPFAM" id="SSF52172">
    <property type="entry name" value="CheY-like"/>
    <property type="match status" value="1"/>
</dbReference>
<dbReference type="SUPFAM" id="SSF55874">
    <property type="entry name" value="ATPase domain of HSP90 chaperone/DNA topoisomerase II/histidine kinase"/>
    <property type="match status" value="1"/>
</dbReference>
<dbReference type="Gene3D" id="3.40.190.10">
    <property type="entry name" value="Periplasmic binding protein-like II"/>
    <property type="match status" value="4"/>
</dbReference>
<dbReference type="InterPro" id="IPR000014">
    <property type="entry name" value="PAS"/>
</dbReference>
<dbReference type="Pfam" id="PF08448">
    <property type="entry name" value="PAS_4"/>
    <property type="match status" value="1"/>
</dbReference>
<dbReference type="GO" id="GO:0000155">
    <property type="term" value="F:phosphorelay sensor kinase activity"/>
    <property type="evidence" value="ECO:0007669"/>
    <property type="project" value="InterPro"/>
</dbReference>
<feature type="modified residue" description="Phosphohistidine" evidence="16">
    <location>
        <position position="1180"/>
    </location>
</feature>
<dbReference type="InterPro" id="IPR001638">
    <property type="entry name" value="Solute-binding_3/MltF_N"/>
</dbReference>
<dbReference type="InterPro" id="IPR003594">
    <property type="entry name" value="HATPase_dom"/>
</dbReference>
<dbReference type="CDD" id="cd00088">
    <property type="entry name" value="HPT"/>
    <property type="match status" value="1"/>
</dbReference>
<keyword evidence="10" id="KW-0547">Nucleotide-binding</keyword>
<gene>
    <name evidence="24" type="ORF">SAMN05216178_0724</name>
</gene>
<reference evidence="25" key="1">
    <citation type="submission" date="2016-10" db="EMBL/GenBank/DDBJ databases">
        <authorList>
            <person name="Varghese N."/>
            <person name="Submissions S."/>
        </authorList>
    </citation>
    <scope>NUCLEOTIDE SEQUENCE [LARGE SCALE GENOMIC DNA]</scope>
    <source>
        <strain evidence="25">DSM 9751</strain>
    </source>
</reference>
<dbReference type="InterPro" id="IPR011006">
    <property type="entry name" value="CheY-like_superfamily"/>
</dbReference>
<dbReference type="CDD" id="cd13707">
    <property type="entry name" value="PBP2_BvgS_D2"/>
    <property type="match status" value="1"/>
</dbReference>
<name>A0A1H4JU26_9PSED</name>
<evidence type="ECO:0000259" key="20">
    <source>
        <dbReference type="PROSITE" id="PS50110"/>
    </source>
</evidence>
<dbReference type="CDD" id="cd00130">
    <property type="entry name" value="PAS"/>
    <property type="match status" value="1"/>
</dbReference>
<dbReference type="AlphaFoldDB" id="A0A1H4JU26"/>
<dbReference type="Pfam" id="PF00072">
    <property type="entry name" value="Response_reg"/>
    <property type="match status" value="1"/>
</dbReference>
<evidence type="ECO:0000313" key="24">
    <source>
        <dbReference type="EMBL" id="SEB49278.1"/>
    </source>
</evidence>
<accession>A0A1H4JU26</accession>
<dbReference type="InterPro" id="IPR000700">
    <property type="entry name" value="PAS-assoc_C"/>
</dbReference>
<proteinExistence type="predicted"/>
<dbReference type="GO" id="GO:0005886">
    <property type="term" value="C:plasma membrane"/>
    <property type="evidence" value="ECO:0007669"/>
    <property type="project" value="UniProtKB-SubCell"/>
</dbReference>
<evidence type="ECO:0000259" key="19">
    <source>
        <dbReference type="PROSITE" id="PS50109"/>
    </source>
</evidence>
<protein>
    <recommendedName>
        <fullName evidence="3">histidine kinase</fullName>
        <ecNumber evidence="3">2.7.13.3</ecNumber>
    </recommendedName>
</protein>
<keyword evidence="25" id="KW-1185">Reference proteome</keyword>
<evidence type="ECO:0000259" key="21">
    <source>
        <dbReference type="PROSITE" id="PS50112"/>
    </source>
</evidence>
<dbReference type="Gene3D" id="3.30.565.10">
    <property type="entry name" value="Histidine kinase-like ATPase, C-terminal domain"/>
    <property type="match status" value="1"/>
</dbReference>
<keyword evidence="7" id="KW-0808">Transferase</keyword>
<feature type="domain" description="Histidine kinase" evidence="19">
    <location>
        <begin position="743"/>
        <end position="964"/>
    </location>
</feature>
<dbReference type="PRINTS" id="PR00344">
    <property type="entry name" value="BCTRLSENSOR"/>
</dbReference>
<dbReference type="Pfam" id="PF00497">
    <property type="entry name" value="SBP_bac_3"/>
    <property type="match status" value="2"/>
</dbReference>
<dbReference type="SMART" id="SM00387">
    <property type="entry name" value="HATPase_c"/>
    <property type="match status" value="1"/>
</dbReference>
<dbReference type="FunFam" id="3.30.565.10:FF:000010">
    <property type="entry name" value="Sensor histidine kinase RcsC"/>
    <property type="match status" value="1"/>
</dbReference>
<organism evidence="24 25">
    <name type="scientific">Pseudomonas saponiphila</name>
    <dbReference type="NCBI Taxonomy" id="556534"/>
    <lineage>
        <taxon>Bacteria</taxon>
        <taxon>Pseudomonadati</taxon>
        <taxon>Pseudomonadota</taxon>
        <taxon>Gammaproteobacteria</taxon>
        <taxon>Pseudomonadales</taxon>
        <taxon>Pseudomonadaceae</taxon>
        <taxon>Pseudomonas</taxon>
    </lineage>
</organism>
<dbReference type="PANTHER" id="PTHR43047:SF72">
    <property type="entry name" value="OSMOSENSING HISTIDINE PROTEIN KINASE SLN1"/>
    <property type="match status" value="1"/>
</dbReference>
<dbReference type="SUPFAM" id="SSF53850">
    <property type="entry name" value="Periplasmic binding protein-like II"/>
    <property type="match status" value="2"/>
</dbReference>
<keyword evidence="6 17" id="KW-0597">Phosphoprotein</keyword>
<dbReference type="InterPro" id="IPR005467">
    <property type="entry name" value="His_kinase_dom"/>
</dbReference>
<dbReference type="InterPro" id="IPR036097">
    <property type="entry name" value="HisK_dim/P_sf"/>
</dbReference>
<dbReference type="InterPro" id="IPR004358">
    <property type="entry name" value="Sig_transdc_His_kin-like_C"/>
</dbReference>
<comment type="catalytic activity">
    <reaction evidence="1">
        <text>ATP + protein L-histidine = ADP + protein N-phospho-L-histidine.</text>
        <dbReference type="EC" id="2.7.13.3"/>
    </reaction>
</comment>
<evidence type="ECO:0000256" key="8">
    <source>
        <dbReference type="ARBA" id="ARBA00022692"/>
    </source>
</evidence>
<dbReference type="SMART" id="SM00448">
    <property type="entry name" value="REC"/>
    <property type="match status" value="1"/>
</dbReference>
<keyword evidence="13" id="KW-1133">Transmembrane helix</keyword>
<evidence type="ECO:0000256" key="15">
    <source>
        <dbReference type="ARBA" id="ARBA00023136"/>
    </source>
</evidence>
<dbReference type="InterPro" id="IPR013656">
    <property type="entry name" value="PAS_4"/>
</dbReference>
<evidence type="ECO:0000259" key="23">
    <source>
        <dbReference type="PROSITE" id="PS50894"/>
    </source>
</evidence>
<evidence type="ECO:0000256" key="14">
    <source>
        <dbReference type="ARBA" id="ARBA00023012"/>
    </source>
</evidence>
<evidence type="ECO:0000256" key="12">
    <source>
        <dbReference type="ARBA" id="ARBA00022840"/>
    </source>
</evidence>
<comment type="subcellular location">
    <subcellularLocation>
        <location evidence="2">Cell inner membrane</location>
        <topology evidence="2">Multi-pass membrane protein</topology>
    </subcellularLocation>
</comment>
<keyword evidence="12" id="KW-0067">ATP-binding</keyword>
<dbReference type="InterPro" id="IPR003661">
    <property type="entry name" value="HisK_dim/P_dom"/>
</dbReference>
<evidence type="ECO:0000256" key="10">
    <source>
        <dbReference type="ARBA" id="ARBA00022741"/>
    </source>
</evidence>
<dbReference type="InterPro" id="IPR049871">
    <property type="entry name" value="BvgS-like_periplasmic2"/>
</dbReference>
<sequence length="1246" mass="138710">MAPLHVPSARRALRYDSRLKPSCPPTFDAIMHSRFIWLFFCLALTAVQPAAAEPATVPNTLHSTVHLDHHDLALEDEDWHWLRHKSALKIGAVATESAPFNVSYNDNYYEGISADVSALIGQMLGIRIKVVPFATRDAALQALQAADIDLLGSYSSEPASTDPLRFSRPFAEGRLALFSRNNDLRPASADLAGLRLAVPQEHSAELLSRFPLAHLMIYPTPDEAIAAAAFGHADMYLDDVLSAYFRINRSYYSYLKFERFAEFSEGGYGFALKGDNQRLQRIVDQCIEAIGREKLISLSRRWVGSGFIPTDEKVALTPEESRWIARNPVVRLVINDDLAPVAFFDANGIFSGVTAELLELIAQRTGLRFQVTARNGSYPEQVEALRKSEADLAIMTASAQRENNLRFTRPFLSSPFVLVTQTDKNGRALPAGELVGKRLAIPSGHVTLQQVRELYPRTRVIEAGASLDAMNMVYEGSADAAVVSLPASRYYIVRLFQNRLAVADLIHTTQATANFALRRSDSELQSILDKALLSLPADDLNAIASHWRSPPGMSSQTWRDYALMIAEIIAGASLLLLLSLAWVFSLRRRVKAEQTLNDQLRFIETLAENMPPALYIRDMDGNMLSCNRSYLESVGLRAEEVLNRTVQQLPPEHFAAEPDLHQNYLQAINDGQTITSVYAVKLQGKEVWIEHWIQPFKDANGITKGVICGWLDITKHRHLVQELKEAKNLADEASRAKTTFLATMSHEIRTPMNAIIGILELALKRADSDRIERSSIEIAYSSAHSLLELIGDILDIARIESGRLSLSPKRANLRELVESVARVFEGLARQKCLSLILEIDSSINGDVLVDGLRFKQILSNLVSNAIKFTEAGFIKVSIGGELLDNATLRVRLCVEDSGIGISPCSQQRLFQPFAQVERNVQNIEGTGLGLVICRSLCEMMGGQVSMSSAVGQGTRVDVELRLQTLERVAAAERLPAVNKRHMYRLQILVVDDHPVNRQVLQQQLCFLGHDVFEAQDGLEALHIWREQDFDVIITDCHMPIMNGAEMTRAIRQDERDNAAEPMMIIGLTADAQQEEVERCIQAGMNDCLIKPISLDELEERLLAMGQADEGEHESLASPKSASPRSSRVFDLESLHTLVGSEPTMLQHILSELLSNNRVDMQSLDALFQEQATVELAELAHRIKGAARVVKGEQLVESCRQLEDACLSPELSLEAVRECIEQVKQAIVTLEGRLLEQRRVWEELPVE</sequence>
<evidence type="ECO:0000256" key="9">
    <source>
        <dbReference type="ARBA" id="ARBA00022729"/>
    </source>
</evidence>
<evidence type="ECO:0000256" key="16">
    <source>
        <dbReference type="PROSITE-ProRule" id="PRU00110"/>
    </source>
</evidence>
<evidence type="ECO:0000313" key="25">
    <source>
        <dbReference type="Proteomes" id="UP000198982"/>
    </source>
</evidence>
<dbReference type="Gene3D" id="1.20.120.160">
    <property type="entry name" value="HPT domain"/>
    <property type="match status" value="1"/>
</dbReference>
<dbReference type="CDD" id="cd00082">
    <property type="entry name" value="HisKA"/>
    <property type="match status" value="1"/>
</dbReference>
<keyword evidence="9" id="KW-0732">Signal</keyword>
<dbReference type="PROSITE" id="PS50894">
    <property type="entry name" value="HPT"/>
    <property type="match status" value="1"/>
</dbReference>
<keyword evidence="15" id="KW-0472">Membrane</keyword>
<dbReference type="PROSITE" id="PS50112">
    <property type="entry name" value="PAS"/>
    <property type="match status" value="1"/>
</dbReference>
<dbReference type="InterPro" id="IPR036641">
    <property type="entry name" value="HPT_dom_sf"/>
</dbReference>
<dbReference type="GO" id="GO:0005524">
    <property type="term" value="F:ATP binding"/>
    <property type="evidence" value="ECO:0007669"/>
    <property type="project" value="UniProtKB-KW"/>
</dbReference>
<dbReference type="SMART" id="SM00091">
    <property type="entry name" value="PAS"/>
    <property type="match status" value="1"/>
</dbReference>
<evidence type="ECO:0000256" key="6">
    <source>
        <dbReference type="ARBA" id="ARBA00022553"/>
    </source>
</evidence>
<feature type="compositionally biased region" description="Low complexity" evidence="18">
    <location>
        <begin position="1115"/>
        <end position="1126"/>
    </location>
</feature>
<dbReference type="InterPro" id="IPR049870">
    <property type="entry name" value="BvgS-like_periplasmic1"/>
</dbReference>
<dbReference type="SMART" id="SM00388">
    <property type="entry name" value="HisKA"/>
    <property type="match status" value="1"/>
</dbReference>
<evidence type="ECO:0000256" key="18">
    <source>
        <dbReference type="SAM" id="MobiDB-lite"/>
    </source>
</evidence>
<dbReference type="InterPro" id="IPR035965">
    <property type="entry name" value="PAS-like_dom_sf"/>
</dbReference>
<feature type="domain" description="Response regulatory" evidence="20">
    <location>
        <begin position="986"/>
        <end position="1105"/>
    </location>
</feature>
<dbReference type="Pfam" id="PF00512">
    <property type="entry name" value="HisKA"/>
    <property type="match status" value="1"/>
</dbReference>
<evidence type="ECO:0000256" key="11">
    <source>
        <dbReference type="ARBA" id="ARBA00022777"/>
    </source>
</evidence>
<dbReference type="CDD" id="cd13705">
    <property type="entry name" value="PBP2_BvgS_D1"/>
    <property type="match status" value="1"/>
</dbReference>
<evidence type="ECO:0000259" key="22">
    <source>
        <dbReference type="PROSITE" id="PS50113"/>
    </source>
</evidence>
<dbReference type="SUPFAM" id="SSF55785">
    <property type="entry name" value="PYP-like sensor domain (PAS domain)"/>
    <property type="match status" value="1"/>
</dbReference>
<evidence type="ECO:0000256" key="4">
    <source>
        <dbReference type="ARBA" id="ARBA00022475"/>
    </source>
</evidence>
<dbReference type="SUPFAM" id="SSF47384">
    <property type="entry name" value="Homodimeric domain of signal transducing histidine kinase"/>
    <property type="match status" value="1"/>
</dbReference>
<dbReference type="Proteomes" id="UP000198982">
    <property type="component" value="Unassembled WGS sequence"/>
</dbReference>
<evidence type="ECO:0000256" key="1">
    <source>
        <dbReference type="ARBA" id="ARBA00000085"/>
    </source>
</evidence>
<dbReference type="Gene3D" id="3.40.50.2300">
    <property type="match status" value="1"/>
</dbReference>
<feature type="region of interest" description="Disordered" evidence="18">
    <location>
        <begin position="1107"/>
        <end position="1126"/>
    </location>
</feature>
<dbReference type="SMART" id="SM00062">
    <property type="entry name" value="PBPb"/>
    <property type="match status" value="2"/>
</dbReference>
<feature type="domain" description="HPt" evidence="23">
    <location>
        <begin position="1141"/>
        <end position="1236"/>
    </location>
</feature>
<keyword evidence="8" id="KW-0812">Transmembrane</keyword>
<dbReference type="InterPro" id="IPR001789">
    <property type="entry name" value="Sig_transdc_resp-reg_receiver"/>
</dbReference>
<dbReference type="Gene3D" id="1.10.287.130">
    <property type="match status" value="1"/>
</dbReference>
<dbReference type="PANTHER" id="PTHR43047">
    <property type="entry name" value="TWO-COMPONENT HISTIDINE PROTEIN KINASE"/>
    <property type="match status" value="1"/>
</dbReference>
<dbReference type="PROSITE" id="PS50110">
    <property type="entry name" value="RESPONSE_REGULATORY"/>
    <property type="match status" value="1"/>
</dbReference>